<sequence>MPHTPCSLLLESTVRLFVFFGLRLLPIFFQIANIFENKIASTAKLFIYLLLDLH</sequence>
<dbReference type="Proteomes" id="UP000667802">
    <property type="component" value="Unassembled WGS sequence"/>
</dbReference>
<protein>
    <submittedName>
        <fullName evidence="2">Uncharacterized protein</fullName>
    </submittedName>
</protein>
<keyword evidence="3" id="KW-1185">Reference proteome</keyword>
<keyword evidence="1" id="KW-0812">Transmembrane</keyword>
<evidence type="ECO:0000313" key="2">
    <source>
        <dbReference type="EMBL" id="MDR9897985.1"/>
    </source>
</evidence>
<keyword evidence="1" id="KW-1133">Transmembrane helix</keyword>
<proteinExistence type="predicted"/>
<accession>A0AAP5IAL4</accession>
<comment type="caution">
    <text evidence="2">The sequence shown here is derived from an EMBL/GenBank/DDBJ whole genome shotgun (WGS) entry which is preliminary data.</text>
</comment>
<gene>
    <name evidence="2" type="ORF">G7B40_025985</name>
</gene>
<feature type="transmembrane region" description="Helical" evidence="1">
    <location>
        <begin position="16"/>
        <end position="35"/>
    </location>
</feature>
<evidence type="ECO:0000256" key="1">
    <source>
        <dbReference type="SAM" id="Phobius"/>
    </source>
</evidence>
<organism evidence="2 3">
    <name type="scientific">Aetokthonos hydrillicola Thurmond2011</name>
    <dbReference type="NCBI Taxonomy" id="2712845"/>
    <lineage>
        <taxon>Bacteria</taxon>
        <taxon>Bacillati</taxon>
        <taxon>Cyanobacteriota</taxon>
        <taxon>Cyanophyceae</taxon>
        <taxon>Nostocales</taxon>
        <taxon>Hapalosiphonaceae</taxon>
        <taxon>Aetokthonos</taxon>
    </lineage>
</organism>
<dbReference type="AlphaFoldDB" id="A0AAP5IAL4"/>
<keyword evidence="1" id="KW-0472">Membrane</keyword>
<evidence type="ECO:0000313" key="3">
    <source>
        <dbReference type="Proteomes" id="UP000667802"/>
    </source>
</evidence>
<dbReference type="EMBL" id="JAALHA020000015">
    <property type="protein sequence ID" value="MDR9897985.1"/>
    <property type="molecule type" value="Genomic_DNA"/>
</dbReference>
<name>A0AAP5IAL4_9CYAN</name>
<reference evidence="3" key="1">
    <citation type="journal article" date="2021" name="Science">
        <title>Hunting the eagle killer: A cyanobacterial neurotoxin causes vacuolar myelinopathy.</title>
        <authorList>
            <person name="Breinlinger S."/>
            <person name="Phillips T.J."/>
            <person name="Haram B.N."/>
            <person name="Mares J."/>
            <person name="Martinez Yerena J.A."/>
            <person name="Hrouzek P."/>
            <person name="Sobotka R."/>
            <person name="Henderson W.M."/>
            <person name="Schmieder P."/>
            <person name="Williams S.M."/>
            <person name="Lauderdale J.D."/>
            <person name="Wilde H.D."/>
            <person name="Gerrin W."/>
            <person name="Kust A."/>
            <person name="Washington J.W."/>
            <person name="Wagner C."/>
            <person name="Geier B."/>
            <person name="Liebeke M."/>
            <person name="Enke H."/>
            <person name="Niedermeyer T.H.J."/>
            <person name="Wilde S.B."/>
        </authorList>
    </citation>
    <scope>NUCLEOTIDE SEQUENCE [LARGE SCALE GENOMIC DNA]</scope>
    <source>
        <strain evidence="3">Thurmond2011</strain>
    </source>
</reference>